<sequence length="94" mass="11029">MQRYSDSLDISDEDLDICQLPPDENDRISEEEDIYGNIICLVVHSDVRGYVGILTNRLPVSKSYSEEKLQIYFGTRNERIEKQFKTLECSYKFL</sequence>
<gene>
    <name evidence="1" type="ORF">AVEN_157872_1</name>
</gene>
<comment type="caution">
    <text evidence="1">The sequence shown here is derived from an EMBL/GenBank/DDBJ whole genome shotgun (WGS) entry which is preliminary data.</text>
</comment>
<proteinExistence type="predicted"/>
<name>A0A4Y2E8K9_ARAVE</name>
<reference evidence="1 2" key="1">
    <citation type="journal article" date="2019" name="Sci. Rep.">
        <title>Orb-weaving spider Araneus ventricosus genome elucidates the spidroin gene catalogue.</title>
        <authorList>
            <person name="Kono N."/>
            <person name="Nakamura H."/>
            <person name="Ohtoshi R."/>
            <person name="Moran D.A.P."/>
            <person name="Shinohara A."/>
            <person name="Yoshida Y."/>
            <person name="Fujiwara M."/>
            <person name="Mori M."/>
            <person name="Tomita M."/>
            <person name="Arakawa K."/>
        </authorList>
    </citation>
    <scope>NUCLEOTIDE SEQUENCE [LARGE SCALE GENOMIC DNA]</scope>
</reference>
<dbReference type="EMBL" id="BGPR01000522">
    <property type="protein sequence ID" value="GBM24619.1"/>
    <property type="molecule type" value="Genomic_DNA"/>
</dbReference>
<accession>A0A4Y2E8K9</accession>
<keyword evidence="2" id="KW-1185">Reference proteome</keyword>
<dbReference type="Proteomes" id="UP000499080">
    <property type="component" value="Unassembled WGS sequence"/>
</dbReference>
<organism evidence="1 2">
    <name type="scientific">Araneus ventricosus</name>
    <name type="common">Orbweaver spider</name>
    <name type="synonym">Epeira ventricosa</name>
    <dbReference type="NCBI Taxonomy" id="182803"/>
    <lineage>
        <taxon>Eukaryota</taxon>
        <taxon>Metazoa</taxon>
        <taxon>Ecdysozoa</taxon>
        <taxon>Arthropoda</taxon>
        <taxon>Chelicerata</taxon>
        <taxon>Arachnida</taxon>
        <taxon>Araneae</taxon>
        <taxon>Araneomorphae</taxon>
        <taxon>Entelegynae</taxon>
        <taxon>Araneoidea</taxon>
        <taxon>Araneidae</taxon>
        <taxon>Araneus</taxon>
    </lineage>
</organism>
<evidence type="ECO:0000313" key="2">
    <source>
        <dbReference type="Proteomes" id="UP000499080"/>
    </source>
</evidence>
<protein>
    <submittedName>
        <fullName evidence="1">Uncharacterized protein</fullName>
    </submittedName>
</protein>
<dbReference type="AlphaFoldDB" id="A0A4Y2E8K9"/>
<evidence type="ECO:0000313" key="1">
    <source>
        <dbReference type="EMBL" id="GBM24619.1"/>
    </source>
</evidence>